<reference evidence="1" key="1">
    <citation type="submission" date="2020-06" db="EMBL/GenBank/DDBJ databases">
        <title>Draft genome of Bugula neritina, a colonial animal packing powerful symbionts and potential medicines.</title>
        <authorList>
            <person name="Rayko M."/>
        </authorList>
    </citation>
    <scope>NUCLEOTIDE SEQUENCE [LARGE SCALE GENOMIC DNA]</scope>
    <source>
        <strain evidence="1">Kwan_BN1</strain>
    </source>
</reference>
<keyword evidence="2" id="KW-1185">Reference proteome</keyword>
<name>A0A7J7JA03_BUGNE</name>
<gene>
    <name evidence="1" type="ORF">EB796_019505</name>
</gene>
<comment type="caution">
    <text evidence="1">The sequence shown here is derived from an EMBL/GenBank/DDBJ whole genome shotgun (WGS) entry which is preliminary data.</text>
</comment>
<accession>A0A7J7JA03</accession>
<dbReference type="AlphaFoldDB" id="A0A7J7JA03"/>
<protein>
    <submittedName>
        <fullName evidence="1">Uncharacterized protein</fullName>
    </submittedName>
</protein>
<evidence type="ECO:0000313" key="1">
    <source>
        <dbReference type="EMBL" id="KAF6022178.1"/>
    </source>
</evidence>
<proteinExistence type="predicted"/>
<sequence>MLPISVIFFLYSDYLTAYVKMQFLKIVLVAVSLIYIASAAGFNGNGGALLGVGNLGYGNNIGGNALAQVLGYGGQGFGGGNYNGLGGGNYNGFGGGNYNGLGGGNYNGFGGGSYNGLGGGSFGGNGGAGGFQAGFSGGNV</sequence>
<dbReference type="EMBL" id="VXIV02002884">
    <property type="protein sequence ID" value="KAF6022178.1"/>
    <property type="molecule type" value="Genomic_DNA"/>
</dbReference>
<evidence type="ECO:0000313" key="2">
    <source>
        <dbReference type="Proteomes" id="UP000593567"/>
    </source>
</evidence>
<organism evidence="1 2">
    <name type="scientific">Bugula neritina</name>
    <name type="common">Brown bryozoan</name>
    <name type="synonym">Sertularia neritina</name>
    <dbReference type="NCBI Taxonomy" id="10212"/>
    <lineage>
        <taxon>Eukaryota</taxon>
        <taxon>Metazoa</taxon>
        <taxon>Spiralia</taxon>
        <taxon>Lophotrochozoa</taxon>
        <taxon>Bryozoa</taxon>
        <taxon>Gymnolaemata</taxon>
        <taxon>Cheilostomatida</taxon>
        <taxon>Flustrina</taxon>
        <taxon>Buguloidea</taxon>
        <taxon>Bugulidae</taxon>
        <taxon>Bugula</taxon>
    </lineage>
</organism>
<dbReference type="Proteomes" id="UP000593567">
    <property type="component" value="Unassembled WGS sequence"/>
</dbReference>